<sequence length="311" mass="33565">MGRGCYMWANPSVAVYAGPNQTQLGRRYKTLPRGVQTTEKRAPTTEPAAGGANREGGSSATASARGGAAAASAPVLPGERASGSACPGSRRITDSPHRGRAVLRCCGSTLVWRPSAKRRWTFRDLNKHSRMTFIRPDFRASDESETVEVLHRAAAERHWHGPRRGNTRTNSAHQSATGTDGISRVIEALPYVGAVGNRRTKFPVSSSTAEAPVTLILVVQRMWPWESDSTMPELLVMARVADEGVVIGLSRLAIHTTLAGEKKPRAKMPPLEMSISLGKIGFPSVSWSSLEFNSLAVTSSEDQEKCEMAKS</sequence>
<organism evidence="2">
    <name type="scientific">Oryza nivara</name>
    <name type="common">Indian wild rice</name>
    <name type="synonym">Oryza sativa f. spontanea</name>
    <dbReference type="NCBI Taxonomy" id="4536"/>
    <lineage>
        <taxon>Eukaryota</taxon>
        <taxon>Viridiplantae</taxon>
        <taxon>Streptophyta</taxon>
        <taxon>Embryophyta</taxon>
        <taxon>Tracheophyta</taxon>
        <taxon>Spermatophyta</taxon>
        <taxon>Magnoliopsida</taxon>
        <taxon>Liliopsida</taxon>
        <taxon>Poales</taxon>
        <taxon>Poaceae</taxon>
        <taxon>BOP clade</taxon>
        <taxon>Oryzoideae</taxon>
        <taxon>Oryzeae</taxon>
        <taxon>Oryzinae</taxon>
        <taxon>Oryza</taxon>
    </lineage>
</organism>
<accession>A0A0E0GKH8</accession>
<protein>
    <submittedName>
        <fullName evidence="2">Uncharacterized protein</fullName>
    </submittedName>
</protein>
<feature type="compositionally biased region" description="Low complexity" evidence="1">
    <location>
        <begin position="56"/>
        <end position="73"/>
    </location>
</feature>
<dbReference type="HOGENOM" id="CLU_1009653_0_0_1"/>
<feature type="region of interest" description="Disordered" evidence="1">
    <location>
        <begin position="28"/>
        <end position="96"/>
    </location>
</feature>
<dbReference type="AlphaFoldDB" id="A0A0E0GKH8"/>
<keyword evidence="3" id="KW-1185">Reference proteome</keyword>
<proteinExistence type="predicted"/>
<dbReference type="EnsemblPlants" id="ONIVA03G13320.2">
    <property type="protein sequence ID" value="ONIVA03G13320.2"/>
    <property type="gene ID" value="ONIVA03G13320"/>
</dbReference>
<name>A0A0E0GKH8_ORYNI</name>
<evidence type="ECO:0000256" key="1">
    <source>
        <dbReference type="SAM" id="MobiDB-lite"/>
    </source>
</evidence>
<dbReference type="Proteomes" id="UP000006591">
    <property type="component" value="Chromosome 3"/>
</dbReference>
<reference evidence="2" key="2">
    <citation type="submission" date="2018-04" db="EMBL/GenBank/DDBJ databases">
        <title>OnivRS2 (Oryza nivara Reference Sequence Version 2).</title>
        <authorList>
            <person name="Zhang J."/>
            <person name="Kudrna D."/>
            <person name="Lee S."/>
            <person name="Talag J."/>
            <person name="Rajasekar S."/>
            <person name="Welchert J."/>
            <person name="Hsing Y.-I."/>
            <person name="Wing R.A."/>
        </authorList>
    </citation>
    <scope>NUCLEOTIDE SEQUENCE [LARGE SCALE GENOMIC DNA]</scope>
    <source>
        <strain evidence="2">SL10</strain>
    </source>
</reference>
<reference evidence="2" key="1">
    <citation type="submission" date="2015-04" db="UniProtKB">
        <authorList>
            <consortium name="EnsemblPlants"/>
        </authorList>
    </citation>
    <scope>IDENTIFICATION</scope>
    <source>
        <strain evidence="2">SL10</strain>
    </source>
</reference>
<evidence type="ECO:0000313" key="2">
    <source>
        <dbReference type="EnsemblPlants" id="ONIVA03G13320.2"/>
    </source>
</evidence>
<evidence type="ECO:0000313" key="3">
    <source>
        <dbReference type="Proteomes" id="UP000006591"/>
    </source>
</evidence>
<dbReference type="Gramene" id="ONIVA03G13320.2">
    <property type="protein sequence ID" value="ONIVA03G13320.2"/>
    <property type="gene ID" value="ONIVA03G13320"/>
</dbReference>
<feature type="region of interest" description="Disordered" evidence="1">
    <location>
        <begin position="160"/>
        <end position="179"/>
    </location>
</feature>
<feature type="compositionally biased region" description="Polar residues" evidence="1">
    <location>
        <begin position="167"/>
        <end position="179"/>
    </location>
</feature>